<feature type="transmembrane region" description="Helical" evidence="9">
    <location>
        <begin position="280"/>
        <end position="299"/>
    </location>
</feature>
<feature type="transmembrane region" description="Helical" evidence="9">
    <location>
        <begin position="161"/>
        <end position="183"/>
    </location>
</feature>
<name>A0A9X1RL21_9BURK</name>
<evidence type="ECO:0000256" key="7">
    <source>
        <dbReference type="RuleBase" id="RU000320"/>
    </source>
</evidence>
<feature type="transmembrane region" description="Helical" evidence="9">
    <location>
        <begin position="36"/>
        <end position="63"/>
    </location>
</feature>
<keyword evidence="12" id="KW-1185">Reference proteome</keyword>
<feature type="region of interest" description="Disordered" evidence="8">
    <location>
        <begin position="585"/>
        <end position="605"/>
    </location>
</feature>
<dbReference type="AlphaFoldDB" id="A0A9X1RL21"/>
<comment type="similarity">
    <text evidence="2">Belongs to the CPA3 antiporters (TC 2.A.63) subunit D family.</text>
</comment>
<feature type="domain" description="NADH:quinone oxidoreductase/Mrp antiporter transmembrane" evidence="10">
    <location>
        <begin position="125"/>
        <end position="353"/>
    </location>
</feature>
<evidence type="ECO:0000256" key="9">
    <source>
        <dbReference type="SAM" id="Phobius"/>
    </source>
</evidence>
<feature type="transmembrane region" description="Helical" evidence="9">
    <location>
        <begin position="203"/>
        <end position="230"/>
    </location>
</feature>
<keyword evidence="5 9" id="KW-1133">Transmembrane helix</keyword>
<feature type="transmembrane region" description="Helical" evidence="9">
    <location>
        <begin position="131"/>
        <end position="149"/>
    </location>
</feature>
<sequence length="605" mass="62013">MNHALLLPILIPLFAAGAIVALPLRAKRVQRALNAAATLALLPVACLLTARAAQGGIASYALGSWPAPFGIVLQLDRLCALMLLLTAVLACCCLLGTSSADARRGRYFRALFQFELMGLNGAFLAGDMFNLFVFFELLLIASYALLLHGGGARRVRNGLHYLIMNLVGSSFFLIALGVLYGITGTLNMADMGERLAHLNAGSLPLAQFAGATLMLVFGLKAAVFPMSFWLPQAYRSAIGPVAALFAIMTKVGIYAMLRCDALVFGGGSHGGVLDTFMHDWAWWLAIATLAFGALGALAVSSLKTTTGYLVLVSVGLLIAAVTQQTPLAWSALLYYLISTTLCTGALFLLADTLEPEAAATAHAANGTDGVEPGSLEALDDSAAAAISPAPDGEALATLAMPMTATTAQATLATVAVLATGNPAPQRAQKANTADKIQKHHAPWPSNAAGLLYLAAAVGAAGLPPLSGFLGKAMVLAATPTHDAAVLWPAVLLSSLLLIVALSRTGTRLLWAEPAARAAAFAPARAPRGSAAKLVACALLLGCVAAATLGAGLLRQYLDATAAQLFDRAAYVHAILPAPDASAAASSAEPATASPAASPSAQTNGS</sequence>
<dbReference type="PRINTS" id="PR01437">
    <property type="entry name" value="NUOXDRDTASE4"/>
</dbReference>
<feature type="transmembrane region" description="Helical" evidence="9">
    <location>
        <begin position="447"/>
        <end position="465"/>
    </location>
</feature>
<keyword evidence="6 9" id="KW-0472">Membrane</keyword>
<dbReference type="Proteomes" id="UP001139308">
    <property type="component" value="Unassembled WGS sequence"/>
</dbReference>
<keyword evidence="4 7" id="KW-0812">Transmembrane</keyword>
<dbReference type="PANTHER" id="PTHR42703">
    <property type="entry name" value="NADH DEHYDROGENASE"/>
    <property type="match status" value="1"/>
</dbReference>
<feature type="transmembrane region" description="Helical" evidence="9">
    <location>
        <begin position="533"/>
        <end position="553"/>
    </location>
</feature>
<evidence type="ECO:0000256" key="5">
    <source>
        <dbReference type="ARBA" id="ARBA00022989"/>
    </source>
</evidence>
<dbReference type="PANTHER" id="PTHR42703:SF1">
    <property type="entry name" value="NA(+)_H(+) ANTIPORTER SUBUNIT D1"/>
    <property type="match status" value="1"/>
</dbReference>
<feature type="transmembrane region" description="Helical" evidence="9">
    <location>
        <begin position="331"/>
        <end position="350"/>
    </location>
</feature>
<feature type="transmembrane region" description="Helical" evidence="9">
    <location>
        <begin position="107"/>
        <end position="125"/>
    </location>
</feature>
<evidence type="ECO:0000256" key="1">
    <source>
        <dbReference type="ARBA" id="ARBA00004651"/>
    </source>
</evidence>
<feature type="transmembrane region" description="Helical" evidence="9">
    <location>
        <begin position="306"/>
        <end position="325"/>
    </location>
</feature>
<dbReference type="NCBIfam" id="NF009309">
    <property type="entry name" value="PRK12666.1"/>
    <property type="match status" value="1"/>
</dbReference>
<evidence type="ECO:0000256" key="6">
    <source>
        <dbReference type="ARBA" id="ARBA00023136"/>
    </source>
</evidence>
<evidence type="ECO:0000256" key="4">
    <source>
        <dbReference type="ARBA" id="ARBA00022692"/>
    </source>
</evidence>
<dbReference type="InterPro" id="IPR003918">
    <property type="entry name" value="NADH_UbQ_OxRdtase"/>
</dbReference>
<dbReference type="GO" id="GO:0008137">
    <property type="term" value="F:NADH dehydrogenase (ubiquinone) activity"/>
    <property type="evidence" value="ECO:0007669"/>
    <property type="project" value="InterPro"/>
</dbReference>
<feature type="transmembrane region" description="Helical" evidence="9">
    <location>
        <begin position="6"/>
        <end position="24"/>
    </location>
</feature>
<reference evidence="11" key="1">
    <citation type="submission" date="2022-01" db="EMBL/GenBank/DDBJ databases">
        <title>Genome sequence and assembly of Parabukholderia sp. RG36.</title>
        <authorList>
            <person name="Chhetri G."/>
        </authorList>
    </citation>
    <scope>NUCLEOTIDE SEQUENCE</scope>
    <source>
        <strain evidence="11">RG36</strain>
    </source>
</reference>
<dbReference type="InterPro" id="IPR001750">
    <property type="entry name" value="ND/Mrp_TM"/>
</dbReference>
<dbReference type="EMBL" id="JAKLJA010000008">
    <property type="protein sequence ID" value="MCG5074176.1"/>
    <property type="molecule type" value="Genomic_DNA"/>
</dbReference>
<evidence type="ECO:0000313" key="11">
    <source>
        <dbReference type="EMBL" id="MCG5074176.1"/>
    </source>
</evidence>
<accession>A0A9X1RL21</accession>
<evidence type="ECO:0000256" key="3">
    <source>
        <dbReference type="ARBA" id="ARBA00022475"/>
    </source>
</evidence>
<evidence type="ECO:0000256" key="2">
    <source>
        <dbReference type="ARBA" id="ARBA00005346"/>
    </source>
</evidence>
<comment type="caution">
    <text evidence="11">The sequence shown here is derived from an EMBL/GenBank/DDBJ whole genome shotgun (WGS) entry which is preliminary data.</text>
</comment>
<evidence type="ECO:0000256" key="8">
    <source>
        <dbReference type="SAM" id="MobiDB-lite"/>
    </source>
</evidence>
<protein>
    <submittedName>
        <fullName evidence="11">Monovalent cation/H+ antiporter subunit D</fullName>
    </submittedName>
</protein>
<dbReference type="GO" id="GO:0005886">
    <property type="term" value="C:plasma membrane"/>
    <property type="evidence" value="ECO:0007669"/>
    <property type="project" value="UniProtKB-SubCell"/>
</dbReference>
<feature type="transmembrane region" description="Helical" evidence="9">
    <location>
        <begin position="485"/>
        <end position="502"/>
    </location>
</feature>
<feature type="transmembrane region" description="Helical" evidence="9">
    <location>
        <begin position="75"/>
        <end position="95"/>
    </location>
</feature>
<proteinExistence type="inferred from homology"/>
<dbReference type="RefSeq" id="WP_238464000.1">
    <property type="nucleotide sequence ID" value="NZ_JAKLJA010000008.1"/>
</dbReference>
<evidence type="ECO:0000313" key="12">
    <source>
        <dbReference type="Proteomes" id="UP001139308"/>
    </source>
</evidence>
<keyword evidence="3" id="KW-1003">Cell membrane</keyword>
<dbReference type="InterPro" id="IPR050586">
    <property type="entry name" value="CPA3_Na-H_Antiporter_D"/>
</dbReference>
<dbReference type="GO" id="GO:0042773">
    <property type="term" value="P:ATP synthesis coupled electron transport"/>
    <property type="evidence" value="ECO:0007669"/>
    <property type="project" value="InterPro"/>
</dbReference>
<organism evidence="11 12">
    <name type="scientific">Paraburkholderia tagetis</name>
    <dbReference type="NCBI Taxonomy" id="2913261"/>
    <lineage>
        <taxon>Bacteria</taxon>
        <taxon>Pseudomonadati</taxon>
        <taxon>Pseudomonadota</taxon>
        <taxon>Betaproteobacteria</taxon>
        <taxon>Burkholderiales</taxon>
        <taxon>Burkholderiaceae</taxon>
        <taxon>Paraburkholderia</taxon>
    </lineage>
</organism>
<gene>
    <name evidence="11" type="ORF">L5014_12520</name>
</gene>
<dbReference type="Pfam" id="PF00361">
    <property type="entry name" value="Proton_antipo_M"/>
    <property type="match status" value="1"/>
</dbReference>
<feature type="transmembrane region" description="Helical" evidence="9">
    <location>
        <begin position="237"/>
        <end position="257"/>
    </location>
</feature>
<comment type="subcellular location">
    <subcellularLocation>
        <location evidence="1">Cell membrane</location>
        <topology evidence="1">Multi-pass membrane protein</topology>
    </subcellularLocation>
    <subcellularLocation>
        <location evidence="7">Membrane</location>
        <topology evidence="7">Multi-pass membrane protein</topology>
    </subcellularLocation>
</comment>
<evidence type="ECO:0000259" key="10">
    <source>
        <dbReference type="Pfam" id="PF00361"/>
    </source>
</evidence>